<reference evidence="6 7" key="1">
    <citation type="submission" date="2019-07" db="EMBL/GenBank/DDBJ databases">
        <title>Genome sequencing of KACC 19320.</title>
        <authorList>
            <person name="Heo J."/>
            <person name="Kim S.-J."/>
            <person name="Kim J.-S."/>
            <person name="Hong S.-B."/>
            <person name="Kwon S.-W."/>
        </authorList>
    </citation>
    <scope>NUCLEOTIDE SEQUENCE [LARGE SCALE GENOMIC DNA]</scope>
    <source>
        <strain evidence="6 7">KACC 19320</strain>
    </source>
</reference>
<dbReference type="EMBL" id="CP041356">
    <property type="protein sequence ID" value="QDK71801.1"/>
    <property type="molecule type" value="Genomic_DNA"/>
</dbReference>
<keyword evidence="7" id="KW-1185">Reference proteome</keyword>
<evidence type="ECO:0000256" key="1">
    <source>
        <dbReference type="ARBA" id="ARBA00005695"/>
    </source>
</evidence>
<sequence length="554" mass="60603">MKLWKKVALGSASVLAVATLAACGSSSASGNKTAAPSHVLTFGKPDGPQTNNSNPFLGTSAASVQGYRYAIYETLVQYNDVDPTQKPQGWLATKWEWNSDYTQVKFTIRKGVKWSDGKPLTAEDVAYTFNLMKKTPALNSQSIPFGDITTSGDTVTINFTSNQYVHQSAIYGQFIIPEHIWKNQDATKWTDQKPVGTGPYILKSWSTQGVTLTANPNYWGGKLKVPTIRYIEYNDNTSLTNAMTSGQVDHGFVYIANYKTAWLAKNKANKAWYPSTLGNTTLFTNDAKGAFSNLSFRQAVSTVIDRAQLSQQGTTGASSPITSVTGLPESGKDFISSDYTGQTFKTSLSDAKTILTKAGYTGVGTKNGLKDAKGNAVTVMLTDPAGWSDYDAELQLIGSEIESLGAKVTVQNPSYDTWNDQISKGNFDGALHWTDSGFTPYNIYLDSMDQSFYKPLGQVATYNFGRFQNPEASAALKDYANATSDAQRTKDLATIQKVYVEQVPVIPVLEVPVWGNYTERYYTGWPTKENPYTDINMTTPAETLVLTKLKPASN</sequence>
<dbReference type="AlphaFoldDB" id="A0A514ZB46"/>
<dbReference type="GO" id="GO:0042597">
    <property type="term" value="C:periplasmic space"/>
    <property type="evidence" value="ECO:0007669"/>
    <property type="project" value="UniProtKB-ARBA"/>
</dbReference>
<dbReference type="GO" id="GO:1904680">
    <property type="term" value="F:peptide transmembrane transporter activity"/>
    <property type="evidence" value="ECO:0007669"/>
    <property type="project" value="TreeGrafter"/>
</dbReference>
<dbReference type="Pfam" id="PF00496">
    <property type="entry name" value="SBP_bac_5"/>
    <property type="match status" value="1"/>
</dbReference>
<dbReference type="PROSITE" id="PS51257">
    <property type="entry name" value="PROKAR_LIPOPROTEIN"/>
    <property type="match status" value="1"/>
</dbReference>
<evidence type="ECO:0000313" key="7">
    <source>
        <dbReference type="Proteomes" id="UP000315128"/>
    </source>
</evidence>
<evidence type="ECO:0000256" key="4">
    <source>
        <dbReference type="SAM" id="SignalP"/>
    </source>
</evidence>
<feature type="signal peptide" evidence="4">
    <location>
        <begin position="1"/>
        <end position="28"/>
    </location>
</feature>
<evidence type="ECO:0000256" key="3">
    <source>
        <dbReference type="ARBA" id="ARBA00022729"/>
    </source>
</evidence>
<dbReference type="GO" id="GO:0015833">
    <property type="term" value="P:peptide transport"/>
    <property type="evidence" value="ECO:0007669"/>
    <property type="project" value="TreeGrafter"/>
</dbReference>
<dbReference type="CDD" id="cd08509">
    <property type="entry name" value="PBP2_TmCBP_oligosaccharides_like"/>
    <property type="match status" value="1"/>
</dbReference>
<protein>
    <submittedName>
        <fullName evidence="6">ABC transporter substrate-binding protein</fullName>
    </submittedName>
</protein>
<dbReference type="InterPro" id="IPR000914">
    <property type="entry name" value="SBP_5_dom"/>
</dbReference>
<dbReference type="OrthoDB" id="9796817at2"/>
<evidence type="ECO:0000256" key="2">
    <source>
        <dbReference type="ARBA" id="ARBA00022448"/>
    </source>
</evidence>
<evidence type="ECO:0000259" key="5">
    <source>
        <dbReference type="Pfam" id="PF00496"/>
    </source>
</evidence>
<dbReference type="InterPro" id="IPR039424">
    <property type="entry name" value="SBP_5"/>
</dbReference>
<dbReference type="Gene3D" id="3.40.190.10">
    <property type="entry name" value="Periplasmic binding protein-like II"/>
    <property type="match status" value="1"/>
</dbReference>
<proteinExistence type="inferred from homology"/>
<dbReference type="GO" id="GO:0043190">
    <property type="term" value="C:ATP-binding cassette (ABC) transporter complex"/>
    <property type="evidence" value="ECO:0007669"/>
    <property type="project" value="InterPro"/>
</dbReference>
<feature type="chain" id="PRO_5039422153" evidence="4">
    <location>
        <begin position="29"/>
        <end position="554"/>
    </location>
</feature>
<keyword evidence="3 4" id="KW-0732">Signal</keyword>
<gene>
    <name evidence="6" type="ORF">FLP15_12245</name>
</gene>
<dbReference type="PIRSF" id="PIRSF002741">
    <property type="entry name" value="MppA"/>
    <property type="match status" value="1"/>
</dbReference>
<evidence type="ECO:0000313" key="6">
    <source>
        <dbReference type="EMBL" id="QDK71801.1"/>
    </source>
</evidence>
<dbReference type="Proteomes" id="UP000315128">
    <property type="component" value="Chromosome"/>
</dbReference>
<name>A0A514ZB46_9LACT</name>
<dbReference type="Gene3D" id="3.10.105.10">
    <property type="entry name" value="Dipeptide-binding Protein, Domain 3"/>
    <property type="match status" value="1"/>
</dbReference>
<feature type="domain" description="Solute-binding protein family 5" evidence="5">
    <location>
        <begin position="86"/>
        <end position="446"/>
    </location>
</feature>
<accession>A0A514ZB46</accession>
<dbReference type="PANTHER" id="PTHR30290">
    <property type="entry name" value="PERIPLASMIC BINDING COMPONENT OF ABC TRANSPORTER"/>
    <property type="match status" value="1"/>
</dbReference>
<dbReference type="SUPFAM" id="SSF53850">
    <property type="entry name" value="Periplasmic binding protein-like II"/>
    <property type="match status" value="1"/>
</dbReference>
<dbReference type="Gene3D" id="3.90.76.10">
    <property type="entry name" value="Dipeptide-binding Protein, Domain 1"/>
    <property type="match status" value="1"/>
</dbReference>
<dbReference type="RefSeq" id="WP_142767332.1">
    <property type="nucleotide sequence ID" value="NZ_CP041356.1"/>
</dbReference>
<comment type="similarity">
    <text evidence="1">Belongs to the bacterial solute-binding protein 5 family.</text>
</comment>
<keyword evidence="2" id="KW-0813">Transport</keyword>
<dbReference type="PANTHER" id="PTHR30290:SF9">
    <property type="entry name" value="OLIGOPEPTIDE-BINDING PROTEIN APPA"/>
    <property type="match status" value="1"/>
</dbReference>
<organism evidence="6 7">
    <name type="scientific">Lactococcus protaetiae</name>
    <dbReference type="NCBI Taxonomy" id="2592653"/>
    <lineage>
        <taxon>Bacteria</taxon>
        <taxon>Bacillati</taxon>
        <taxon>Bacillota</taxon>
        <taxon>Bacilli</taxon>
        <taxon>Lactobacillales</taxon>
        <taxon>Streptococcaceae</taxon>
        <taxon>Lactococcus</taxon>
    </lineage>
</organism>
<dbReference type="InterPro" id="IPR030678">
    <property type="entry name" value="Peptide/Ni-bd"/>
</dbReference>
<dbReference type="KEGG" id="lack:FLP15_12245"/>